<comment type="similarity">
    <text evidence="1">Belongs to the AB hydrolase superfamily. AB hydrolase 2 family.</text>
</comment>
<feature type="domain" description="Phospholipase/carboxylesterase/thioesterase" evidence="4">
    <location>
        <begin position="18"/>
        <end position="149"/>
    </location>
</feature>
<evidence type="ECO:0000256" key="3">
    <source>
        <dbReference type="ARBA" id="ARBA00022801"/>
    </source>
</evidence>
<dbReference type="GO" id="GO:0005737">
    <property type="term" value="C:cytoplasm"/>
    <property type="evidence" value="ECO:0007669"/>
    <property type="project" value="TreeGrafter"/>
</dbReference>
<dbReference type="InterPro" id="IPR003140">
    <property type="entry name" value="PLipase/COase/thioEstase"/>
</dbReference>
<evidence type="ECO:0000313" key="5">
    <source>
        <dbReference type="EMBL" id="NDJ97221.1"/>
    </source>
</evidence>
<name>A0A6B2G7G5_MYXSQ</name>
<accession>A0A6B2G7G5</accession>
<dbReference type="InterPro" id="IPR050565">
    <property type="entry name" value="LYPA1-2/EST-like"/>
</dbReference>
<dbReference type="EC" id="3.1.2.22" evidence="2"/>
<evidence type="ECO:0000256" key="2">
    <source>
        <dbReference type="ARBA" id="ARBA00012423"/>
    </source>
</evidence>
<organism evidence="5">
    <name type="scientific">Myxobolus squamalis</name>
    <name type="common">Myxosporean</name>
    <dbReference type="NCBI Taxonomy" id="59785"/>
    <lineage>
        <taxon>Eukaryota</taxon>
        <taxon>Metazoa</taxon>
        <taxon>Cnidaria</taxon>
        <taxon>Myxozoa</taxon>
        <taxon>Myxosporea</taxon>
        <taxon>Bivalvulida</taxon>
        <taxon>Platysporina</taxon>
        <taxon>Myxobolidae</taxon>
        <taxon>Myxobolus</taxon>
    </lineage>
</organism>
<sequence>MLDPKESKNGTLSSCSSMIFFHGLGGHGSEWYEKLSRLVPENTELICPTASFMNVTRYENEMRAWFDSHYEDRMDVGDPENLKKSSEYMLKLIEMEIQRGILPHKIVIGGFSQGGAVSFYTGVNCPHKIGGAVILSAWLPCYKELIENKARTF</sequence>
<keyword evidence="3" id="KW-0378">Hydrolase</keyword>
<dbReference type="EMBL" id="GHBR01002391">
    <property type="protein sequence ID" value="NDJ97221.1"/>
    <property type="molecule type" value="Transcribed_RNA"/>
</dbReference>
<dbReference type="SUPFAM" id="SSF53474">
    <property type="entry name" value="alpha/beta-Hydrolases"/>
    <property type="match status" value="1"/>
</dbReference>
<evidence type="ECO:0000256" key="1">
    <source>
        <dbReference type="ARBA" id="ARBA00006499"/>
    </source>
</evidence>
<dbReference type="GO" id="GO:0008474">
    <property type="term" value="F:palmitoyl-(protein) hydrolase activity"/>
    <property type="evidence" value="ECO:0007669"/>
    <property type="project" value="UniProtKB-EC"/>
</dbReference>
<dbReference type="AlphaFoldDB" id="A0A6B2G7G5"/>
<protein>
    <recommendedName>
        <fullName evidence="2">palmitoyl-protein hydrolase</fullName>
        <ecNumber evidence="2">3.1.2.22</ecNumber>
    </recommendedName>
</protein>
<dbReference type="InterPro" id="IPR029058">
    <property type="entry name" value="AB_hydrolase_fold"/>
</dbReference>
<proteinExistence type="inferred from homology"/>
<dbReference type="GO" id="GO:0052689">
    <property type="term" value="F:carboxylic ester hydrolase activity"/>
    <property type="evidence" value="ECO:0007669"/>
    <property type="project" value="TreeGrafter"/>
</dbReference>
<evidence type="ECO:0000259" key="4">
    <source>
        <dbReference type="Pfam" id="PF02230"/>
    </source>
</evidence>
<reference evidence="5" key="1">
    <citation type="submission" date="2018-11" db="EMBL/GenBank/DDBJ databases">
        <title>Myxobolus squamalis genome and transcriptome.</title>
        <authorList>
            <person name="Yahalomi D."/>
            <person name="Atkinson S.D."/>
            <person name="Neuhof M."/>
            <person name="Chang E.S."/>
            <person name="Philippe H."/>
            <person name="Cartwright P."/>
            <person name="Bartholomew J.L."/>
            <person name="Huchon D."/>
        </authorList>
    </citation>
    <scope>NUCLEOTIDE SEQUENCE</scope>
    <source>
        <strain evidence="5">71B08</strain>
        <tissue evidence="5">Whole</tissue>
    </source>
</reference>
<dbReference type="Gene3D" id="3.40.50.1820">
    <property type="entry name" value="alpha/beta hydrolase"/>
    <property type="match status" value="1"/>
</dbReference>
<dbReference type="Pfam" id="PF02230">
    <property type="entry name" value="Abhydrolase_2"/>
    <property type="match status" value="1"/>
</dbReference>
<dbReference type="PANTHER" id="PTHR10655:SF17">
    <property type="entry name" value="LYSOPHOSPHOLIPASE-LIKE PROTEIN 1"/>
    <property type="match status" value="1"/>
</dbReference>
<dbReference type="PANTHER" id="PTHR10655">
    <property type="entry name" value="LYSOPHOSPHOLIPASE-RELATED"/>
    <property type="match status" value="1"/>
</dbReference>